<dbReference type="Proteomes" id="UP000257109">
    <property type="component" value="Unassembled WGS sequence"/>
</dbReference>
<name>A0A371FQZ5_MUCPR</name>
<reference evidence="1" key="1">
    <citation type="submission" date="2018-05" db="EMBL/GenBank/DDBJ databases">
        <title>Draft genome of Mucuna pruriens seed.</title>
        <authorList>
            <person name="Nnadi N.E."/>
            <person name="Vos R."/>
            <person name="Hasami M.H."/>
            <person name="Devisetty U.K."/>
            <person name="Aguiy J.C."/>
        </authorList>
    </citation>
    <scope>NUCLEOTIDE SEQUENCE [LARGE SCALE GENOMIC DNA]</scope>
    <source>
        <strain evidence="1">JCA_2017</strain>
    </source>
</reference>
<dbReference type="AlphaFoldDB" id="A0A371FQZ5"/>
<accession>A0A371FQZ5</accession>
<evidence type="ECO:0000313" key="2">
    <source>
        <dbReference type="Proteomes" id="UP000257109"/>
    </source>
</evidence>
<organism evidence="1 2">
    <name type="scientific">Mucuna pruriens</name>
    <name type="common">Velvet bean</name>
    <name type="synonym">Dolichos pruriens</name>
    <dbReference type="NCBI Taxonomy" id="157652"/>
    <lineage>
        <taxon>Eukaryota</taxon>
        <taxon>Viridiplantae</taxon>
        <taxon>Streptophyta</taxon>
        <taxon>Embryophyta</taxon>
        <taxon>Tracheophyta</taxon>
        <taxon>Spermatophyta</taxon>
        <taxon>Magnoliopsida</taxon>
        <taxon>eudicotyledons</taxon>
        <taxon>Gunneridae</taxon>
        <taxon>Pentapetalae</taxon>
        <taxon>rosids</taxon>
        <taxon>fabids</taxon>
        <taxon>Fabales</taxon>
        <taxon>Fabaceae</taxon>
        <taxon>Papilionoideae</taxon>
        <taxon>50 kb inversion clade</taxon>
        <taxon>NPAAA clade</taxon>
        <taxon>indigoferoid/millettioid clade</taxon>
        <taxon>Phaseoleae</taxon>
        <taxon>Mucuna</taxon>
    </lineage>
</organism>
<feature type="non-terminal residue" evidence="1">
    <location>
        <position position="1"/>
    </location>
</feature>
<comment type="caution">
    <text evidence="1">The sequence shown here is derived from an EMBL/GenBank/DDBJ whole genome shotgun (WGS) entry which is preliminary data.</text>
</comment>
<keyword evidence="2" id="KW-1185">Reference proteome</keyword>
<dbReference type="EMBL" id="QJKJ01008110">
    <property type="protein sequence ID" value="RDX80764.1"/>
    <property type="molecule type" value="Genomic_DNA"/>
</dbReference>
<gene>
    <name evidence="1" type="ORF">CR513_38644</name>
</gene>
<evidence type="ECO:0000313" key="1">
    <source>
        <dbReference type="EMBL" id="RDX80764.1"/>
    </source>
</evidence>
<sequence length="78" mass="9334">MFSASIEGLNFQRPSQWFVEELNVLRRFYRPKKISSKKWNDYIVPIRKNLLKAGNDLENYGYLRTCSEYTSSIQRPKL</sequence>
<proteinExistence type="predicted"/>
<protein>
    <submittedName>
        <fullName evidence="1">Uncharacterized protein</fullName>
    </submittedName>
</protein>